<sequence>PKGSDDQAIPKIDAEIVLGKDIYVVIKDGFKNPDWRNRQCVDT</sequence>
<organism evidence="1">
    <name type="scientific">marine sediment metagenome</name>
    <dbReference type="NCBI Taxonomy" id="412755"/>
    <lineage>
        <taxon>unclassified sequences</taxon>
        <taxon>metagenomes</taxon>
        <taxon>ecological metagenomes</taxon>
    </lineage>
</organism>
<evidence type="ECO:0000313" key="1">
    <source>
        <dbReference type="EMBL" id="KKL46238.1"/>
    </source>
</evidence>
<dbReference type="EMBL" id="LAZR01034108">
    <property type="protein sequence ID" value="KKL46238.1"/>
    <property type="molecule type" value="Genomic_DNA"/>
</dbReference>
<proteinExistence type="predicted"/>
<feature type="non-terminal residue" evidence="1">
    <location>
        <position position="1"/>
    </location>
</feature>
<gene>
    <name evidence="1" type="ORF">LCGC14_2347570</name>
</gene>
<protein>
    <submittedName>
        <fullName evidence="1">Uncharacterized protein</fullName>
    </submittedName>
</protein>
<dbReference type="AlphaFoldDB" id="A0A0F9CA25"/>
<reference evidence="1" key="1">
    <citation type="journal article" date="2015" name="Nature">
        <title>Complex archaea that bridge the gap between prokaryotes and eukaryotes.</title>
        <authorList>
            <person name="Spang A."/>
            <person name="Saw J.H."/>
            <person name="Jorgensen S.L."/>
            <person name="Zaremba-Niedzwiedzka K."/>
            <person name="Martijn J."/>
            <person name="Lind A.E."/>
            <person name="van Eijk R."/>
            <person name="Schleper C."/>
            <person name="Guy L."/>
            <person name="Ettema T.J."/>
        </authorList>
    </citation>
    <scope>NUCLEOTIDE SEQUENCE</scope>
</reference>
<comment type="caution">
    <text evidence="1">The sequence shown here is derived from an EMBL/GenBank/DDBJ whole genome shotgun (WGS) entry which is preliminary data.</text>
</comment>
<accession>A0A0F9CA25</accession>
<name>A0A0F9CA25_9ZZZZ</name>